<organism evidence="1 2">
    <name type="scientific">Bosea caraganae</name>
    <dbReference type="NCBI Taxonomy" id="2763117"/>
    <lineage>
        <taxon>Bacteria</taxon>
        <taxon>Pseudomonadati</taxon>
        <taxon>Pseudomonadota</taxon>
        <taxon>Alphaproteobacteria</taxon>
        <taxon>Hyphomicrobiales</taxon>
        <taxon>Boseaceae</taxon>
        <taxon>Bosea</taxon>
    </lineage>
</organism>
<keyword evidence="2" id="KW-1185">Reference proteome</keyword>
<name>A0A370L7T5_9HYPH</name>
<reference evidence="2" key="1">
    <citation type="submission" date="2018-07" db="EMBL/GenBank/DDBJ databases">
        <authorList>
            <person name="Safronova V.I."/>
            <person name="Chirak E.R."/>
            <person name="Sazanova A.L."/>
        </authorList>
    </citation>
    <scope>NUCLEOTIDE SEQUENCE [LARGE SCALE GENOMIC DNA]</scope>
    <source>
        <strain evidence="2">RCAM04685</strain>
    </source>
</reference>
<dbReference type="Pfam" id="PF14384">
    <property type="entry name" value="BrnA_antitoxin"/>
    <property type="match status" value="1"/>
</dbReference>
<accession>A0A370L7T5</accession>
<dbReference type="RefSeq" id="WP_114828994.1">
    <property type="nucleotide sequence ID" value="NZ_QQTO01000022.1"/>
</dbReference>
<dbReference type="AlphaFoldDB" id="A0A370L7T5"/>
<dbReference type="Proteomes" id="UP000255207">
    <property type="component" value="Unassembled WGS sequence"/>
</dbReference>
<evidence type="ECO:0000313" key="2">
    <source>
        <dbReference type="Proteomes" id="UP000255207"/>
    </source>
</evidence>
<proteinExistence type="predicted"/>
<protein>
    <recommendedName>
        <fullName evidence="3">BrnA antitoxin family protein</fullName>
    </recommendedName>
</protein>
<dbReference type="OrthoDB" id="361944at2"/>
<sequence>MSKKPREPLTDAEGEVRELTAKDFAEMRPASEFLSPEFLEAMRRHRGERGAQKAPTKKLVSIRLDQDVIERVKQDGAGWQTRINDILRDALFKRTG</sequence>
<comment type="caution">
    <text evidence="1">The sequence shown here is derived from an EMBL/GenBank/DDBJ whole genome shotgun (WGS) entry which is preliminary data.</text>
</comment>
<gene>
    <name evidence="1" type="ORF">DWE98_09670</name>
</gene>
<dbReference type="EMBL" id="QQTP01000004">
    <property type="protein sequence ID" value="RDJ26105.1"/>
    <property type="molecule type" value="Genomic_DNA"/>
</dbReference>
<evidence type="ECO:0000313" key="1">
    <source>
        <dbReference type="EMBL" id="RDJ26105.1"/>
    </source>
</evidence>
<evidence type="ECO:0008006" key="3">
    <source>
        <dbReference type="Google" id="ProtNLM"/>
    </source>
</evidence>
<dbReference type="InterPro" id="IPR025528">
    <property type="entry name" value="BrnA_antitoxin"/>
</dbReference>